<dbReference type="EMBL" id="CABEHT010000002">
    <property type="protein sequence ID" value="VTS31631.1"/>
    <property type="molecule type" value="Genomic_DNA"/>
</dbReference>
<keyword evidence="1" id="KW-0132">Cell division</keyword>
<evidence type="ECO:0000313" key="2">
    <source>
        <dbReference type="Proteomes" id="UP000394068"/>
    </source>
</evidence>
<dbReference type="Proteomes" id="UP000394068">
    <property type="component" value="Unassembled WGS sequence"/>
</dbReference>
<name>A0A4U9YZS9_9STRE</name>
<proteinExistence type="predicted"/>
<organism evidence="1 2">
    <name type="scientific">Streptococcus pseudoporcinus</name>
    <dbReference type="NCBI Taxonomy" id="361101"/>
    <lineage>
        <taxon>Bacteria</taxon>
        <taxon>Bacillati</taxon>
        <taxon>Bacillota</taxon>
        <taxon>Bacilli</taxon>
        <taxon>Lactobacillales</taxon>
        <taxon>Streptococcaceae</taxon>
        <taxon>Streptococcus</taxon>
    </lineage>
</organism>
<keyword evidence="1" id="KW-0547">Nucleotide-binding</keyword>
<keyword evidence="1" id="KW-0067">ATP-binding</keyword>
<evidence type="ECO:0000313" key="1">
    <source>
        <dbReference type="EMBL" id="VTS31631.1"/>
    </source>
</evidence>
<reference evidence="1 2" key="1">
    <citation type="submission" date="2019-05" db="EMBL/GenBank/DDBJ databases">
        <authorList>
            <consortium name="Pathogen Informatics"/>
        </authorList>
    </citation>
    <scope>NUCLEOTIDE SEQUENCE [LARGE SCALE GENOMIC DNA]</scope>
    <source>
        <strain evidence="1 2">NCTC5386</strain>
    </source>
</reference>
<dbReference type="AlphaFoldDB" id="A0A4U9YZS9"/>
<accession>A0A4U9YZS9</accession>
<keyword evidence="1" id="KW-0131">Cell cycle</keyword>
<dbReference type="GO" id="GO:0005524">
    <property type="term" value="F:ATP binding"/>
    <property type="evidence" value="ECO:0007669"/>
    <property type="project" value="UniProtKB-KW"/>
</dbReference>
<protein>
    <submittedName>
        <fullName evidence="1">Cell division ATP-binding protein</fullName>
    </submittedName>
</protein>
<dbReference type="GO" id="GO:0051301">
    <property type="term" value="P:cell division"/>
    <property type="evidence" value="ECO:0007669"/>
    <property type="project" value="UniProtKB-KW"/>
</dbReference>
<gene>
    <name evidence="1" type="primary">ftsE_2</name>
    <name evidence="1" type="ORF">NCTC5386_02184</name>
</gene>
<sequence length="37" mass="4284">MATHNSHIVNSLRHRVIAIEDGRIVRDEEEGDYGYDD</sequence>